<gene>
    <name evidence="1" type="ORF">GCM10022421_08790</name>
</gene>
<evidence type="ECO:0000313" key="2">
    <source>
        <dbReference type="Proteomes" id="UP001501479"/>
    </source>
</evidence>
<organism evidence="1 2">
    <name type="scientific">Oceanisphaera sediminis</name>
    <dbReference type="NCBI Taxonomy" id="981381"/>
    <lineage>
        <taxon>Bacteria</taxon>
        <taxon>Pseudomonadati</taxon>
        <taxon>Pseudomonadota</taxon>
        <taxon>Gammaproteobacteria</taxon>
        <taxon>Aeromonadales</taxon>
        <taxon>Aeromonadaceae</taxon>
        <taxon>Oceanisphaera</taxon>
    </lineage>
</organism>
<comment type="caution">
    <text evidence="1">The sequence shown here is derived from an EMBL/GenBank/DDBJ whole genome shotgun (WGS) entry which is preliminary data.</text>
</comment>
<sequence length="73" mass="7988">MMARQTREQLALRRSRERALLLRKHFESGGITSLSALVARAVAQEGKDLHGSVSHEALKLVLEARAGKAGSHE</sequence>
<dbReference type="Proteomes" id="UP001501479">
    <property type="component" value="Unassembled WGS sequence"/>
</dbReference>
<name>A0ABP7DG07_9GAMM</name>
<evidence type="ECO:0000313" key="1">
    <source>
        <dbReference type="EMBL" id="GAA3704201.1"/>
    </source>
</evidence>
<reference evidence="2" key="1">
    <citation type="journal article" date="2019" name="Int. J. Syst. Evol. Microbiol.">
        <title>The Global Catalogue of Microorganisms (GCM) 10K type strain sequencing project: providing services to taxonomists for standard genome sequencing and annotation.</title>
        <authorList>
            <consortium name="The Broad Institute Genomics Platform"/>
            <consortium name="The Broad Institute Genome Sequencing Center for Infectious Disease"/>
            <person name="Wu L."/>
            <person name="Ma J."/>
        </authorList>
    </citation>
    <scope>NUCLEOTIDE SEQUENCE [LARGE SCALE GENOMIC DNA]</scope>
    <source>
        <strain evidence="2">JCM 17329</strain>
    </source>
</reference>
<proteinExistence type="predicted"/>
<protein>
    <submittedName>
        <fullName evidence="1">Uncharacterized protein</fullName>
    </submittedName>
</protein>
<accession>A0ABP7DG07</accession>
<keyword evidence="2" id="KW-1185">Reference proteome</keyword>
<dbReference type="EMBL" id="BAABDS010000010">
    <property type="protein sequence ID" value="GAA3704201.1"/>
    <property type="molecule type" value="Genomic_DNA"/>
</dbReference>